<accession>A0A2C6L5Q2</accession>
<protein>
    <submittedName>
        <fullName evidence="1">Uncharacterized protein</fullName>
    </submittedName>
</protein>
<dbReference type="AlphaFoldDB" id="A0A2C6L5Q2"/>
<keyword evidence="2" id="KW-1185">Reference proteome</keyword>
<proteinExistence type="predicted"/>
<organism evidence="1 2">
    <name type="scientific">Cystoisospora suis</name>
    <dbReference type="NCBI Taxonomy" id="483139"/>
    <lineage>
        <taxon>Eukaryota</taxon>
        <taxon>Sar</taxon>
        <taxon>Alveolata</taxon>
        <taxon>Apicomplexa</taxon>
        <taxon>Conoidasida</taxon>
        <taxon>Coccidia</taxon>
        <taxon>Eucoccidiorida</taxon>
        <taxon>Eimeriorina</taxon>
        <taxon>Sarcocystidae</taxon>
        <taxon>Cystoisospora</taxon>
    </lineage>
</organism>
<reference evidence="1 2" key="1">
    <citation type="journal article" date="2017" name="Int. J. Parasitol.">
        <title>The genome of the protozoan parasite Cystoisospora suis and a reverse vaccinology approach to identify vaccine candidates.</title>
        <authorList>
            <person name="Palmieri N."/>
            <person name="Shrestha A."/>
            <person name="Ruttkowski B."/>
            <person name="Beck T."/>
            <person name="Vogl C."/>
            <person name="Tomley F."/>
            <person name="Blake D.P."/>
            <person name="Joachim A."/>
        </authorList>
    </citation>
    <scope>NUCLEOTIDE SEQUENCE [LARGE SCALE GENOMIC DNA]</scope>
    <source>
        <strain evidence="1 2">Wien I</strain>
    </source>
</reference>
<dbReference type="RefSeq" id="XP_067925641.1">
    <property type="nucleotide sequence ID" value="XM_068062388.1"/>
</dbReference>
<name>A0A2C6L5Q2_9APIC</name>
<evidence type="ECO:0000313" key="2">
    <source>
        <dbReference type="Proteomes" id="UP000221165"/>
    </source>
</evidence>
<sequence>MSYAFPPSSDGVGSLLERRLSRFCSSVTMNLFLVGDYAEIFALRNRFSGHVCFPRKSPYWDENFFPMLDLTSLDLTFRGGLLGIEVSQSILFFQPCLCGEKTLQSEGKEKEARNSMER</sequence>
<dbReference type="GeneID" id="94425599"/>
<comment type="caution">
    <text evidence="1">The sequence shown here is derived from an EMBL/GenBank/DDBJ whole genome shotgun (WGS) entry which is preliminary data.</text>
</comment>
<dbReference type="EMBL" id="MIGC01000913">
    <property type="protein sequence ID" value="PHJ23967.1"/>
    <property type="molecule type" value="Genomic_DNA"/>
</dbReference>
<evidence type="ECO:0000313" key="1">
    <source>
        <dbReference type="EMBL" id="PHJ23967.1"/>
    </source>
</evidence>
<gene>
    <name evidence="1" type="ORF">CSUI_002186</name>
</gene>
<dbReference type="Proteomes" id="UP000221165">
    <property type="component" value="Unassembled WGS sequence"/>
</dbReference>
<dbReference type="VEuPathDB" id="ToxoDB:CSUI_002186"/>